<accession>A0A7W8Z7E2</accession>
<keyword evidence="1 5" id="KW-0808">Transferase</keyword>
<reference evidence="5 6" key="1">
    <citation type="submission" date="2020-08" db="EMBL/GenBank/DDBJ databases">
        <title>Sequencing the genomes of 1000 actinobacteria strains.</title>
        <authorList>
            <person name="Klenk H.-P."/>
        </authorList>
    </citation>
    <scope>NUCLEOTIDE SEQUENCE [LARGE SCALE GENOMIC DNA]</scope>
    <source>
        <strain evidence="5 6">DSM 45790</strain>
    </source>
</reference>
<feature type="domain" description="Galactosyltransferase C-terminal" evidence="4">
    <location>
        <begin position="179"/>
        <end position="225"/>
    </location>
</feature>
<name>A0A7W8Z7E2_9ACTN</name>
<protein>
    <submittedName>
        <fullName evidence="5">GT2 family glycosyltransferase</fullName>
    </submittedName>
</protein>
<gene>
    <name evidence="5" type="ORF">BJ981_004152</name>
</gene>
<evidence type="ECO:0000259" key="4">
    <source>
        <dbReference type="Pfam" id="PF02709"/>
    </source>
</evidence>
<sequence>MSVSVVIPTRDKASRLRLTLACLAGTDPADGLTEVVVVDDGSADATADVLAEAAERLPLRVVEGGGRGRAGARNLGAEHAEGGLLVFLDDDVLVGPRFVAEHYARFRPDRFVHGRLRELPAADHLVRTLDGAPYPDVRAARDLIHGGRSDNPRHRLKANALERAIEAMHGGDLPDAVPWLGCVGANVSMPRDLWERVGGFDAGFGEVWGCEDLELGLRLYQAGARRDLAPDALGVHLTHRRPARWDEHAANMDRFATLHPLPAVRELPTLLSASGDPTTYVTRVLTATRSTTPPAPTVLVPSETPAGPHSAAPAAGPASDAS</sequence>
<proteinExistence type="predicted"/>
<feature type="domain" description="Glycosyltransferase 2-like" evidence="3">
    <location>
        <begin position="4"/>
        <end position="111"/>
    </location>
</feature>
<evidence type="ECO:0000313" key="6">
    <source>
        <dbReference type="Proteomes" id="UP000588112"/>
    </source>
</evidence>
<dbReference type="Proteomes" id="UP000588112">
    <property type="component" value="Unassembled WGS sequence"/>
</dbReference>
<comment type="caution">
    <text evidence="5">The sequence shown here is derived from an EMBL/GenBank/DDBJ whole genome shotgun (WGS) entry which is preliminary data.</text>
</comment>
<organism evidence="5 6">
    <name type="scientific">Sphaerisporangium krabiense</name>
    <dbReference type="NCBI Taxonomy" id="763782"/>
    <lineage>
        <taxon>Bacteria</taxon>
        <taxon>Bacillati</taxon>
        <taxon>Actinomycetota</taxon>
        <taxon>Actinomycetes</taxon>
        <taxon>Streptosporangiales</taxon>
        <taxon>Streptosporangiaceae</taxon>
        <taxon>Sphaerisporangium</taxon>
    </lineage>
</organism>
<dbReference type="Gene3D" id="3.90.550.10">
    <property type="entry name" value="Spore Coat Polysaccharide Biosynthesis Protein SpsA, Chain A"/>
    <property type="match status" value="1"/>
</dbReference>
<feature type="compositionally biased region" description="Low complexity" evidence="2">
    <location>
        <begin position="305"/>
        <end position="322"/>
    </location>
</feature>
<dbReference type="InterPro" id="IPR001173">
    <property type="entry name" value="Glyco_trans_2-like"/>
</dbReference>
<evidence type="ECO:0000256" key="1">
    <source>
        <dbReference type="ARBA" id="ARBA00022679"/>
    </source>
</evidence>
<dbReference type="RefSeq" id="WP_184612970.1">
    <property type="nucleotide sequence ID" value="NZ_BOOS01000070.1"/>
</dbReference>
<dbReference type="AlphaFoldDB" id="A0A7W8Z7E2"/>
<dbReference type="Pfam" id="PF00535">
    <property type="entry name" value="Glycos_transf_2"/>
    <property type="match status" value="1"/>
</dbReference>
<dbReference type="InterPro" id="IPR050834">
    <property type="entry name" value="Glycosyltransf_2"/>
</dbReference>
<dbReference type="SUPFAM" id="SSF53448">
    <property type="entry name" value="Nucleotide-diphospho-sugar transferases"/>
    <property type="match status" value="1"/>
</dbReference>
<dbReference type="EMBL" id="JACHBR010000001">
    <property type="protein sequence ID" value="MBB5628453.1"/>
    <property type="molecule type" value="Genomic_DNA"/>
</dbReference>
<dbReference type="InterPro" id="IPR027791">
    <property type="entry name" value="Galactosyl_T_C"/>
</dbReference>
<dbReference type="PANTHER" id="PTHR43685">
    <property type="entry name" value="GLYCOSYLTRANSFERASE"/>
    <property type="match status" value="1"/>
</dbReference>
<evidence type="ECO:0000313" key="5">
    <source>
        <dbReference type="EMBL" id="MBB5628453.1"/>
    </source>
</evidence>
<feature type="region of interest" description="Disordered" evidence="2">
    <location>
        <begin position="290"/>
        <end position="322"/>
    </location>
</feature>
<dbReference type="GO" id="GO:0016740">
    <property type="term" value="F:transferase activity"/>
    <property type="evidence" value="ECO:0007669"/>
    <property type="project" value="UniProtKB-KW"/>
</dbReference>
<dbReference type="InterPro" id="IPR029044">
    <property type="entry name" value="Nucleotide-diphossugar_trans"/>
</dbReference>
<evidence type="ECO:0000259" key="3">
    <source>
        <dbReference type="Pfam" id="PF00535"/>
    </source>
</evidence>
<evidence type="ECO:0000256" key="2">
    <source>
        <dbReference type="SAM" id="MobiDB-lite"/>
    </source>
</evidence>
<keyword evidence="6" id="KW-1185">Reference proteome</keyword>
<dbReference type="Pfam" id="PF02709">
    <property type="entry name" value="Glyco_transf_7C"/>
    <property type="match status" value="1"/>
</dbReference>
<dbReference type="PANTHER" id="PTHR43685:SF3">
    <property type="entry name" value="SLR2126 PROTEIN"/>
    <property type="match status" value="1"/>
</dbReference>